<dbReference type="SUPFAM" id="SSF46689">
    <property type="entry name" value="Homeodomain-like"/>
    <property type="match status" value="1"/>
</dbReference>
<feature type="DNA-binding region" description="H-T-H motif" evidence="4">
    <location>
        <begin position="28"/>
        <end position="47"/>
    </location>
</feature>
<organism evidence="6 7">
    <name type="scientific">Tenggerimyces flavus</name>
    <dbReference type="NCBI Taxonomy" id="1708749"/>
    <lineage>
        <taxon>Bacteria</taxon>
        <taxon>Bacillati</taxon>
        <taxon>Actinomycetota</taxon>
        <taxon>Actinomycetes</taxon>
        <taxon>Propionibacteriales</taxon>
        <taxon>Nocardioidaceae</taxon>
        <taxon>Tenggerimyces</taxon>
    </lineage>
</organism>
<sequence length="183" mass="20352">MRADARRNYDRLLEVAKESFAEHGPEASLDDIAKRSGVGSGTLYRHFPTRLALQEAVYRNEVEAICARGQELISTEPPERAFFSWLRLFVRHAIGKRGLAMALKRTLDMDSELFSYCHQAIREVAGQLLTNAQQAGTARTDLSVPDVLRLVSGVALTCSEASVSDGEADRLLDFLLDAMRPRT</sequence>
<keyword evidence="2 4" id="KW-0238">DNA-binding</keyword>
<dbReference type="PANTHER" id="PTHR30055:SF234">
    <property type="entry name" value="HTH-TYPE TRANSCRIPTIONAL REGULATOR BETI"/>
    <property type="match status" value="1"/>
</dbReference>
<evidence type="ECO:0000256" key="2">
    <source>
        <dbReference type="ARBA" id="ARBA00023125"/>
    </source>
</evidence>
<feature type="domain" description="HTH tetR-type" evidence="5">
    <location>
        <begin position="6"/>
        <end position="65"/>
    </location>
</feature>
<dbReference type="RefSeq" id="WP_205120177.1">
    <property type="nucleotide sequence ID" value="NZ_JAFBCM010000001.1"/>
</dbReference>
<dbReference type="Gene3D" id="1.10.357.10">
    <property type="entry name" value="Tetracycline Repressor, domain 2"/>
    <property type="match status" value="1"/>
</dbReference>
<evidence type="ECO:0000313" key="7">
    <source>
        <dbReference type="Proteomes" id="UP001595699"/>
    </source>
</evidence>
<dbReference type="InterPro" id="IPR001647">
    <property type="entry name" value="HTH_TetR"/>
</dbReference>
<dbReference type="InterPro" id="IPR036271">
    <property type="entry name" value="Tet_transcr_reg_TetR-rel_C_sf"/>
</dbReference>
<evidence type="ECO:0000256" key="3">
    <source>
        <dbReference type="ARBA" id="ARBA00023163"/>
    </source>
</evidence>
<keyword evidence="3" id="KW-0804">Transcription</keyword>
<keyword evidence="1" id="KW-0805">Transcription regulation</keyword>
<dbReference type="InterPro" id="IPR050109">
    <property type="entry name" value="HTH-type_TetR-like_transc_reg"/>
</dbReference>
<comment type="caution">
    <text evidence="6">The sequence shown here is derived from an EMBL/GenBank/DDBJ whole genome shotgun (WGS) entry which is preliminary data.</text>
</comment>
<evidence type="ECO:0000256" key="4">
    <source>
        <dbReference type="PROSITE-ProRule" id="PRU00335"/>
    </source>
</evidence>
<dbReference type="SUPFAM" id="SSF48498">
    <property type="entry name" value="Tetracyclin repressor-like, C-terminal domain"/>
    <property type="match status" value="1"/>
</dbReference>
<dbReference type="PRINTS" id="PR00455">
    <property type="entry name" value="HTHTETR"/>
</dbReference>
<dbReference type="Proteomes" id="UP001595699">
    <property type="component" value="Unassembled WGS sequence"/>
</dbReference>
<dbReference type="InterPro" id="IPR049445">
    <property type="entry name" value="TetR_SbtR-like_C"/>
</dbReference>
<protein>
    <submittedName>
        <fullName evidence="6">TetR/AcrR family transcriptional regulator</fullName>
    </submittedName>
</protein>
<evidence type="ECO:0000313" key="6">
    <source>
        <dbReference type="EMBL" id="MFC3759995.1"/>
    </source>
</evidence>
<evidence type="ECO:0000259" key="5">
    <source>
        <dbReference type="PROSITE" id="PS50977"/>
    </source>
</evidence>
<keyword evidence="7" id="KW-1185">Reference proteome</keyword>
<dbReference type="Pfam" id="PF21597">
    <property type="entry name" value="TetR_C_43"/>
    <property type="match status" value="1"/>
</dbReference>
<name>A0ABV7Y444_9ACTN</name>
<evidence type="ECO:0000256" key="1">
    <source>
        <dbReference type="ARBA" id="ARBA00023015"/>
    </source>
</evidence>
<dbReference type="InterPro" id="IPR009057">
    <property type="entry name" value="Homeodomain-like_sf"/>
</dbReference>
<accession>A0ABV7Y444</accession>
<dbReference type="EMBL" id="JBHRZH010000004">
    <property type="protein sequence ID" value="MFC3759995.1"/>
    <property type="molecule type" value="Genomic_DNA"/>
</dbReference>
<dbReference type="PROSITE" id="PS50977">
    <property type="entry name" value="HTH_TETR_2"/>
    <property type="match status" value="1"/>
</dbReference>
<dbReference type="Pfam" id="PF00440">
    <property type="entry name" value="TetR_N"/>
    <property type="match status" value="1"/>
</dbReference>
<reference evidence="7" key="1">
    <citation type="journal article" date="2019" name="Int. J. Syst. Evol. Microbiol.">
        <title>The Global Catalogue of Microorganisms (GCM) 10K type strain sequencing project: providing services to taxonomists for standard genome sequencing and annotation.</title>
        <authorList>
            <consortium name="The Broad Institute Genomics Platform"/>
            <consortium name="The Broad Institute Genome Sequencing Center for Infectious Disease"/>
            <person name="Wu L."/>
            <person name="Ma J."/>
        </authorList>
    </citation>
    <scope>NUCLEOTIDE SEQUENCE [LARGE SCALE GENOMIC DNA]</scope>
    <source>
        <strain evidence="7">CGMCC 4.7241</strain>
    </source>
</reference>
<proteinExistence type="predicted"/>
<dbReference type="PANTHER" id="PTHR30055">
    <property type="entry name" value="HTH-TYPE TRANSCRIPTIONAL REGULATOR RUTR"/>
    <property type="match status" value="1"/>
</dbReference>
<gene>
    <name evidence="6" type="ORF">ACFOUW_04040</name>
</gene>